<evidence type="ECO:0000259" key="3">
    <source>
        <dbReference type="Pfam" id="PF19305"/>
    </source>
</evidence>
<dbReference type="SUPFAM" id="SSF103378">
    <property type="entry name" value="2-methylcitrate dehydratase PrpD"/>
    <property type="match status" value="1"/>
</dbReference>
<evidence type="ECO:0000259" key="2">
    <source>
        <dbReference type="Pfam" id="PF03972"/>
    </source>
</evidence>
<reference evidence="4 5" key="1">
    <citation type="submission" date="2020-01" db="EMBL/GenBank/DDBJ databases">
        <title>Sphingomonas sp. strain CSW-10.</title>
        <authorList>
            <person name="Chen W.-M."/>
        </authorList>
    </citation>
    <scope>NUCLEOTIDE SEQUENCE [LARGE SCALE GENOMIC DNA]</scope>
    <source>
        <strain evidence="4 5">CSW-10</strain>
    </source>
</reference>
<evidence type="ECO:0000256" key="1">
    <source>
        <dbReference type="ARBA" id="ARBA00006174"/>
    </source>
</evidence>
<dbReference type="AlphaFoldDB" id="A0A6M4AVP8"/>
<gene>
    <name evidence="4" type="ORF">GV829_06085</name>
</gene>
<dbReference type="InterPro" id="IPR042188">
    <property type="entry name" value="MmgE/PrpD_sf_2"/>
</dbReference>
<evidence type="ECO:0000313" key="4">
    <source>
        <dbReference type="EMBL" id="QJQ32079.1"/>
    </source>
</evidence>
<evidence type="ECO:0000313" key="5">
    <source>
        <dbReference type="Proteomes" id="UP000503018"/>
    </source>
</evidence>
<dbReference type="PANTHER" id="PTHR16943">
    <property type="entry name" value="2-METHYLCITRATE DEHYDRATASE-RELATED"/>
    <property type="match status" value="1"/>
</dbReference>
<dbReference type="Gene3D" id="1.10.4100.10">
    <property type="entry name" value="2-methylcitrate dehydratase PrpD"/>
    <property type="match status" value="1"/>
</dbReference>
<dbReference type="Gene3D" id="3.30.1330.120">
    <property type="entry name" value="2-methylcitrate dehydratase PrpD"/>
    <property type="match status" value="1"/>
</dbReference>
<sequence>MPVAPDSATARLVAFASDPHSLPPAVRADALRLLADTLAVGIAGSTAPGMDGVLAVARGWGAGDEARLLGRSDRLPATSAAYVNCFAIHALEWDAVHEGAVVHAMTAVTAALMAAIDRRGGCDPDEALTALAVGVDIACGLGLAATSALSFFRPAITGIYGAAVAVARIEGLPPERFADVLGLAHAHAAGTMQAHTEGSIALPLQFAAAARSAIHAVDLVKAGLGGAHDVFDGPFGHFTLFDRGSLSTYTDGIGSRWLISEISTKPFPSGRASHAVVGTLAEFHGQAVTAVEAHVPPLIRHLVGRPPVAAPTPAYARLCLPLLAAFVLDDGTIDPRRFTTEALADPALAERARILTLVDDGNVDPNALSPQRLVITLASGETVERHVPATLGAPGHPLTPEQAAVKRRLALSLAAEPLDSSAASRLADDPLFFLTVPQ</sequence>
<dbReference type="PANTHER" id="PTHR16943:SF8">
    <property type="entry name" value="2-METHYLCITRATE DEHYDRATASE"/>
    <property type="match status" value="1"/>
</dbReference>
<organism evidence="4 5">
    <name type="scientific">Sphingomonas lacunae</name>
    <dbReference type="NCBI Taxonomy" id="2698828"/>
    <lineage>
        <taxon>Bacteria</taxon>
        <taxon>Pseudomonadati</taxon>
        <taxon>Pseudomonadota</taxon>
        <taxon>Alphaproteobacteria</taxon>
        <taxon>Sphingomonadales</taxon>
        <taxon>Sphingomonadaceae</taxon>
        <taxon>Sphingomonas</taxon>
    </lineage>
</organism>
<comment type="similarity">
    <text evidence="1">Belongs to the PrpD family.</text>
</comment>
<name>A0A6M4AVP8_9SPHN</name>
<feature type="domain" description="MmgE/PrpD C-terminal" evidence="3">
    <location>
        <begin position="267"/>
        <end position="409"/>
    </location>
</feature>
<dbReference type="Pfam" id="PF19305">
    <property type="entry name" value="MmgE_PrpD_C"/>
    <property type="match status" value="1"/>
</dbReference>
<dbReference type="Proteomes" id="UP000503018">
    <property type="component" value="Chromosome"/>
</dbReference>
<feature type="domain" description="MmgE/PrpD N-terminal" evidence="2">
    <location>
        <begin position="19"/>
        <end position="242"/>
    </location>
</feature>
<dbReference type="KEGG" id="slan:GV829_06085"/>
<dbReference type="InterPro" id="IPR036148">
    <property type="entry name" value="MmgE/PrpD_sf"/>
</dbReference>
<dbReference type="InterPro" id="IPR005656">
    <property type="entry name" value="MmgE_PrpD"/>
</dbReference>
<dbReference type="InterPro" id="IPR045337">
    <property type="entry name" value="MmgE_PrpD_C"/>
</dbReference>
<dbReference type="GO" id="GO:0016829">
    <property type="term" value="F:lyase activity"/>
    <property type="evidence" value="ECO:0007669"/>
    <property type="project" value="InterPro"/>
</dbReference>
<dbReference type="InterPro" id="IPR042183">
    <property type="entry name" value="MmgE/PrpD_sf_1"/>
</dbReference>
<proteinExistence type="inferred from homology"/>
<keyword evidence="5" id="KW-1185">Reference proteome</keyword>
<protein>
    <submittedName>
        <fullName evidence="4">MmgE/PrpD</fullName>
    </submittedName>
</protein>
<dbReference type="RefSeq" id="WP_169944912.1">
    <property type="nucleotide sequence ID" value="NZ_CP053015.1"/>
</dbReference>
<dbReference type="EMBL" id="CP053015">
    <property type="protein sequence ID" value="QJQ32079.1"/>
    <property type="molecule type" value="Genomic_DNA"/>
</dbReference>
<accession>A0A6M4AVP8</accession>
<dbReference type="InterPro" id="IPR045336">
    <property type="entry name" value="MmgE_PrpD_N"/>
</dbReference>
<dbReference type="Pfam" id="PF03972">
    <property type="entry name" value="MmgE_PrpD_N"/>
    <property type="match status" value="1"/>
</dbReference>